<organism evidence="3 4">
    <name type="scientific">Conidiobolus coronatus (strain ATCC 28846 / CBS 209.66 / NRRL 28638)</name>
    <name type="common">Delacroixia coronata</name>
    <dbReference type="NCBI Taxonomy" id="796925"/>
    <lineage>
        <taxon>Eukaryota</taxon>
        <taxon>Fungi</taxon>
        <taxon>Fungi incertae sedis</taxon>
        <taxon>Zoopagomycota</taxon>
        <taxon>Entomophthoromycotina</taxon>
        <taxon>Entomophthoromycetes</taxon>
        <taxon>Entomophthorales</taxon>
        <taxon>Ancylistaceae</taxon>
        <taxon>Conidiobolus</taxon>
    </lineage>
</organism>
<evidence type="ECO:0000256" key="1">
    <source>
        <dbReference type="SAM" id="Coils"/>
    </source>
</evidence>
<feature type="transmembrane region" description="Helical" evidence="2">
    <location>
        <begin position="12"/>
        <end position="34"/>
    </location>
</feature>
<dbReference type="PANTHER" id="PTHR42032">
    <property type="entry name" value="YALI0E30679P"/>
    <property type="match status" value="1"/>
</dbReference>
<evidence type="ECO:0000313" key="3">
    <source>
        <dbReference type="EMBL" id="KXN68688.1"/>
    </source>
</evidence>
<feature type="coiled-coil region" evidence="1">
    <location>
        <begin position="176"/>
        <end position="203"/>
    </location>
</feature>
<evidence type="ECO:0000313" key="4">
    <source>
        <dbReference type="Proteomes" id="UP000070444"/>
    </source>
</evidence>
<sequence length="312" mass="36496">MPIPQTKKQGALFELSQLFYALIPIGLSVAILSFEFDRDFWIFSITFVYLFILIKYPWDLYYASIPRKLINTVEWATQPIEPSNAPAEALRYQKSQQLSTRTELSFLLTILGPALGGYSIVYIKPYLINYSKYLTDFNIALFVITCELRPLAHLFKSGVSRSKHIQSEVNYPNSLVEQLQMRVSKLEEEMLQLKKAYATKREVISMKEGLQPAFQYIGRMVQKSERKTDLYMSYEEERFLKLEQKVGELNEFMTNFRLSPGQSSSTTSIINTFYYTLIFISNLTRDFIMFPFYIIYKLIYKCIGLIVQYSFI</sequence>
<feature type="transmembrane region" description="Helical" evidence="2">
    <location>
        <begin position="40"/>
        <end position="58"/>
    </location>
</feature>
<dbReference type="AlphaFoldDB" id="A0A137P151"/>
<feature type="transmembrane region" description="Helical" evidence="2">
    <location>
        <begin position="104"/>
        <end position="123"/>
    </location>
</feature>
<dbReference type="PANTHER" id="PTHR42032:SF1">
    <property type="entry name" value="YALI0E30679P"/>
    <property type="match status" value="1"/>
</dbReference>
<protein>
    <submittedName>
        <fullName evidence="3">Uncharacterized protein</fullName>
    </submittedName>
</protein>
<reference evidence="3 4" key="1">
    <citation type="journal article" date="2015" name="Genome Biol. Evol.">
        <title>Phylogenomic analyses indicate that early fungi evolved digesting cell walls of algal ancestors of land plants.</title>
        <authorList>
            <person name="Chang Y."/>
            <person name="Wang S."/>
            <person name="Sekimoto S."/>
            <person name="Aerts A.L."/>
            <person name="Choi C."/>
            <person name="Clum A."/>
            <person name="LaButti K.M."/>
            <person name="Lindquist E.A."/>
            <person name="Yee Ngan C."/>
            <person name="Ohm R.A."/>
            <person name="Salamov A.A."/>
            <person name="Grigoriev I.V."/>
            <person name="Spatafora J.W."/>
            <person name="Berbee M.L."/>
        </authorList>
    </citation>
    <scope>NUCLEOTIDE SEQUENCE [LARGE SCALE GENOMIC DNA]</scope>
    <source>
        <strain evidence="3 4">NRRL 28638</strain>
    </source>
</reference>
<proteinExistence type="predicted"/>
<keyword evidence="2" id="KW-0472">Membrane</keyword>
<name>A0A137P151_CONC2</name>
<dbReference type="EMBL" id="KQ964565">
    <property type="protein sequence ID" value="KXN68688.1"/>
    <property type="molecule type" value="Genomic_DNA"/>
</dbReference>
<keyword evidence="2" id="KW-1133">Transmembrane helix</keyword>
<dbReference type="OrthoDB" id="10263751at2759"/>
<gene>
    <name evidence="3" type="ORF">CONCODRAFT_72082</name>
</gene>
<dbReference type="OMA" id="IWSDFIM"/>
<dbReference type="STRING" id="796925.A0A137P151"/>
<keyword evidence="1" id="KW-0175">Coiled coil</keyword>
<keyword evidence="4" id="KW-1185">Reference proteome</keyword>
<accession>A0A137P151</accession>
<dbReference type="Proteomes" id="UP000070444">
    <property type="component" value="Unassembled WGS sequence"/>
</dbReference>
<evidence type="ECO:0000256" key="2">
    <source>
        <dbReference type="SAM" id="Phobius"/>
    </source>
</evidence>
<keyword evidence="2" id="KW-0812">Transmembrane</keyword>